<evidence type="ECO:0000256" key="6">
    <source>
        <dbReference type="ARBA" id="ARBA00023017"/>
    </source>
</evidence>
<feature type="compositionally biased region" description="Polar residues" evidence="10">
    <location>
        <begin position="136"/>
        <end position="156"/>
    </location>
</feature>
<keyword evidence="4" id="KW-0963">Cytoplasm</keyword>
<evidence type="ECO:0000259" key="11">
    <source>
        <dbReference type="PROSITE" id="PS50245"/>
    </source>
</evidence>
<evidence type="ECO:0000313" key="12">
    <source>
        <dbReference type="EMBL" id="KAJ6222663.1"/>
    </source>
</evidence>
<feature type="coiled-coil region" evidence="9">
    <location>
        <begin position="1050"/>
        <end position="1130"/>
    </location>
</feature>
<evidence type="ECO:0000313" key="13">
    <source>
        <dbReference type="Proteomes" id="UP001142055"/>
    </source>
</evidence>
<keyword evidence="7 9" id="KW-0175">Coiled coil</keyword>
<feature type="compositionally biased region" description="Low complexity" evidence="10">
    <location>
        <begin position="100"/>
        <end position="118"/>
    </location>
</feature>
<organism evidence="12 13">
    <name type="scientific">Blomia tropicalis</name>
    <name type="common">Mite</name>
    <dbReference type="NCBI Taxonomy" id="40697"/>
    <lineage>
        <taxon>Eukaryota</taxon>
        <taxon>Metazoa</taxon>
        <taxon>Ecdysozoa</taxon>
        <taxon>Arthropoda</taxon>
        <taxon>Chelicerata</taxon>
        <taxon>Arachnida</taxon>
        <taxon>Acari</taxon>
        <taxon>Acariformes</taxon>
        <taxon>Sarcoptiformes</taxon>
        <taxon>Astigmata</taxon>
        <taxon>Glycyphagoidea</taxon>
        <taxon>Echimyopodidae</taxon>
        <taxon>Blomia</taxon>
    </lineage>
</organism>
<feature type="compositionally biased region" description="Basic and acidic residues" evidence="10">
    <location>
        <begin position="192"/>
        <end position="205"/>
    </location>
</feature>
<dbReference type="OMA" id="TASFHCM"/>
<evidence type="ECO:0000256" key="1">
    <source>
        <dbReference type="ARBA" id="ARBA00004245"/>
    </source>
</evidence>
<dbReference type="SUPFAM" id="SSF74924">
    <property type="entry name" value="Cap-Gly domain"/>
    <property type="match status" value="1"/>
</dbReference>
<sequence>MSGRKYSNLKIGSRVQYSILINNLKKRVYGTLAYGPGPFHVKPNENDWCGVVLDEPLGKNNGSIQGKQYFDCADNHGVMVRASTLVLKSDGSRIPAPGQSSSRSTTPSSTPSMTPSSSIASFTGMFDSGSGGKMETSGNSPKQMSESVNASTSSGISRLRPPTKIKSINNQNISKQELVAPSNIRKMVENLETKRDEKLREESDTQHISGYKPTGQSSIDNAASTKEINEEHERINDLESKLATLMAVRQQDKQKFKDLERLRIQNEQLLENKRQMAERIAELTRLKEAAEKMAMEANEQKDQNDEIRDLTDDLEMAVIDKEMAEEKAEHLKMELDQVKEQLEEALIDFELLKSEIEEKGADGAANSFQVKQLEEKNNRYQEAMHKIRDISAADKSKIQFYEKELESKTEEITHLTQWKDKHIGEVEKYRETITELTEQVDMALGSQEMVEKLTEKNLELEDKVEELQKALDEEENIKDLSNMIIEEKDEIIADLRDELDRYKTNLVNLKNSYIAMQEAVNDHENTIKKFREVVSALREENTMLRAAQQQDLTKVQQAVDVQKQLENIEFKTRLLDRRDLSRAIDMELRQLDIDQCYRYMVYVTRFFPESFFIRGGDHDAISVLMFIPRIFMKCSIIERQILDKFSGDYNRDQTVTSTDTILREVFTISNDTSNNSQPALQVEQLDRLKQQIFSKHILYLLCSIRSILDKYQDVLSKCDSEVFLKLGSLFPEIAPYEKRIDHYVDLLRNDKLDETVTLDSLEGTLIYLQSLYNIHMAGTEIQQPQQTNENHNKFLNDLLDVFRTGTEASILDVKILSQLVQSDASLSVTSLETTLNDIDQFCRKIRRRMVSAGGGSSDSTPACIVRFPIPVEAELFDCVHNLTNSIRCLKTIRSALLLQFVNQNINQNNVGDANEQESSLNYFSLDELDKTCRDLTANNFKAIGAMLSNVMSGVCKLSTSLQQGDYDVPKSNDQNESLNSLSSGTLSMQQFSSLSSIQNLFSSSNSANQNKSNLQSMQCLPLDERAIKWRAQSDQIGEFRNKILIHEADIVELKRALKAKIDEISEMQIRKDIAEKKLSTALKDAAKVQDEFDLLKKEFKEKEAEKEKTLNKYNQENNELYSDLRMMKEKLKDYSKSAMSGKMGVSPNTSLNLSLSSQPLSLNTSSVRSELQSISSTTIMGPSTNSDVNELQQQIFDLRSAMKRLAKRNYDLRMMLSESPKIKNESVTSIEANSVKPQWYTDTLKHLNGKDAKDLKLQELRNKLLDFKYEVMRSRCQNSIIPKIDNSDMKPGWTRSLGDLLKKSAQHESLREMELSKRYRELRLEVEQFLKTFDDGFSCDAEHASFLAPHISKAIESKAHLVARITVPATGKKIHSDVIPVEVTMNELRNICASLIF</sequence>
<comment type="caution">
    <text evidence="12">The sequence shown here is derived from an EMBL/GenBank/DDBJ whole genome shotgun (WGS) entry which is preliminary data.</text>
</comment>
<evidence type="ECO:0000256" key="3">
    <source>
        <dbReference type="ARBA" id="ARBA00016574"/>
    </source>
</evidence>
<feature type="region of interest" description="Disordered" evidence="10">
    <location>
        <begin position="89"/>
        <end position="176"/>
    </location>
</feature>
<dbReference type="EMBL" id="JAPWDV010000001">
    <property type="protein sequence ID" value="KAJ6222663.1"/>
    <property type="molecule type" value="Genomic_DNA"/>
</dbReference>
<reference evidence="12" key="1">
    <citation type="submission" date="2022-12" db="EMBL/GenBank/DDBJ databases">
        <title>Genome assemblies of Blomia tropicalis.</title>
        <authorList>
            <person name="Cui Y."/>
        </authorList>
    </citation>
    <scope>NUCLEOTIDE SEQUENCE</scope>
    <source>
        <tissue evidence="12">Adult mites</tissue>
    </source>
</reference>
<keyword evidence="6" id="KW-0243">Dynein</keyword>
<dbReference type="OrthoDB" id="2130750at2759"/>
<keyword evidence="5" id="KW-0493">Microtubule</keyword>
<protein>
    <recommendedName>
        <fullName evidence="3">Dynactin subunit 1</fullName>
    </recommendedName>
</protein>
<dbReference type="InterPro" id="IPR000938">
    <property type="entry name" value="CAP-Gly_domain"/>
</dbReference>
<feature type="region of interest" description="Disordered" evidence="10">
    <location>
        <begin position="192"/>
        <end position="221"/>
    </location>
</feature>
<dbReference type="PANTHER" id="PTHR18916">
    <property type="entry name" value="DYNACTIN 1-RELATED MICROTUBULE-BINDING"/>
    <property type="match status" value="1"/>
</dbReference>
<dbReference type="Pfam" id="PF12455">
    <property type="entry name" value="Dynactin"/>
    <property type="match status" value="1"/>
</dbReference>
<gene>
    <name evidence="12" type="ORF">RDWZM_001208</name>
</gene>
<dbReference type="Proteomes" id="UP001142055">
    <property type="component" value="Chromosome 1"/>
</dbReference>
<evidence type="ECO:0000256" key="4">
    <source>
        <dbReference type="ARBA" id="ARBA00022490"/>
    </source>
</evidence>
<keyword evidence="13" id="KW-1185">Reference proteome</keyword>
<evidence type="ECO:0000256" key="7">
    <source>
        <dbReference type="ARBA" id="ARBA00023054"/>
    </source>
</evidence>
<feature type="domain" description="CAP-Gly" evidence="11">
    <location>
        <begin position="39"/>
        <end position="81"/>
    </location>
</feature>
<proteinExistence type="inferred from homology"/>
<dbReference type="SMART" id="SM01052">
    <property type="entry name" value="CAP_GLY"/>
    <property type="match status" value="1"/>
</dbReference>
<comment type="similarity">
    <text evidence="2">Belongs to the dynactin 150 kDa subunit family.</text>
</comment>
<evidence type="ECO:0000256" key="5">
    <source>
        <dbReference type="ARBA" id="ARBA00022701"/>
    </source>
</evidence>
<evidence type="ECO:0000256" key="2">
    <source>
        <dbReference type="ARBA" id="ARBA00011010"/>
    </source>
</evidence>
<dbReference type="GO" id="GO:0005874">
    <property type="term" value="C:microtubule"/>
    <property type="evidence" value="ECO:0007669"/>
    <property type="project" value="UniProtKB-KW"/>
</dbReference>
<comment type="subcellular location">
    <subcellularLocation>
        <location evidence="1">Cytoplasm</location>
        <location evidence="1">Cytoskeleton</location>
    </subcellularLocation>
</comment>
<feature type="coiled-coil region" evidence="9">
    <location>
        <begin position="419"/>
        <end position="540"/>
    </location>
</feature>
<keyword evidence="8" id="KW-0206">Cytoskeleton</keyword>
<dbReference type="PROSITE" id="PS50245">
    <property type="entry name" value="CAP_GLY_2"/>
    <property type="match status" value="1"/>
</dbReference>
<dbReference type="Pfam" id="PF01302">
    <property type="entry name" value="CAP_GLY"/>
    <property type="match status" value="1"/>
</dbReference>
<dbReference type="Gene3D" id="2.30.30.190">
    <property type="entry name" value="CAP Gly-rich-like domain"/>
    <property type="match status" value="1"/>
</dbReference>
<feature type="coiled-coil region" evidence="9">
    <location>
        <begin position="221"/>
        <end position="393"/>
    </location>
</feature>
<accession>A0A9Q0MA89</accession>
<dbReference type="PROSITE" id="PS00845">
    <property type="entry name" value="CAP_GLY_1"/>
    <property type="match status" value="1"/>
</dbReference>
<name>A0A9Q0MA89_BLOTA</name>
<dbReference type="GO" id="GO:0030286">
    <property type="term" value="C:dynein complex"/>
    <property type="evidence" value="ECO:0007669"/>
    <property type="project" value="UniProtKB-KW"/>
</dbReference>
<evidence type="ECO:0000256" key="8">
    <source>
        <dbReference type="ARBA" id="ARBA00023212"/>
    </source>
</evidence>
<dbReference type="InterPro" id="IPR022157">
    <property type="entry name" value="Dynactin"/>
</dbReference>
<evidence type="ECO:0000256" key="9">
    <source>
        <dbReference type="SAM" id="Coils"/>
    </source>
</evidence>
<dbReference type="InterPro" id="IPR036859">
    <property type="entry name" value="CAP-Gly_dom_sf"/>
</dbReference>
<feature type="compositionally biased region" description="Polar residues" evidence="10">
    <location>
        <begin position="166"/>
        <end position="175"/>
    </location>
</feature>
<evidence type="ECO:0000256" key="10">
    <source>
        <dbReference type="SAM" id="MobiDB-lite"/>
    </source>
</evidence>